<dbReference type="PANTHER" id="PTHR43169">
    <property type="entry name" value="EXSB FAMILY PROTEIN"/>
    <property type="match status" value="1"/>
</dbReference>
<dbReference type="EMBL" id="NDHY01000001">
    <property type="protein sequence ID" value="RII01045.1"/>
    <property type="molecule type" value="Genomic_DNA"/>
</dbReference>
<keyword evidence="2" id="KW-0808">Transferase</keyword>
<dbReference type="CDD" id="cd01990">
    <property type="entry name" value="LarE-like"/>
    <property type="match status" value="1"/>
</dbReference>
<name>A0A399FXB7_UNCN2</name>
<gene>
    <name evidence="2" type="primary">larE</name>
    <name evidence="2" type="ORF">B9J77_00470</name>
</gene>
<dbReference type="Gene3D" id="3.40.50.620">
    <property type="entry name" value="HUPs"/>
    <property type="match status" value="1"/>
</dbReference>
<dbReference type="InterPro" id="IPR005232">
    <property type="entry name" value="LarE"/>
</dbReference>
<dbReference type="NCBIfam" id="TIGR00268">
    <property type="entry name" value="ATP-dependent sacrificial sulfur transferase LarE"/>
    <property type="match status" value="1"/>
</dbReference>
<accession>A0A399FXB7</accession>
<dbReference type="InterPro" id="IPR014729">
    <property type="entry name" value="Rossmann-like_a/b/a_fold"/>
</dbReference>
<dbReference type="AlphaFoldDB" id="A0A399FXB7"/>
<sequence>MDKLKRLSKIIGEMKSVLIAYSGGVDSTLLLRVASDVLGEKVLAVTARSALYPQEEHRETKRITAMLEVRQIIIRQDELKIKEIRTNVPQRCYYCKRELFSTLVRLARKEGLSNIADGTNLDDLDDFRPGMKAAYEYDIRSPLREAELTKRDIRRLSRKLNLPTADKPPMACLASRFPYGEEITQKKLKMVEKGEEFLRDLLKAKQAVRVRHHDNNIARIEVTGEEIFRLFNEEARNKVVKEFRKLGYNYVNLDLEGYRSGSMNEVIL</sequence>
<evidence type="ECO:0000256" key="1">
    <source>
        <dbReference type="PIRSR" id="PIRSR006661-1"/>
    </source>
</evidence>
<feature type="active site" description="Nucleophile and sulfur donor" evidence="1">
    <location>
        <position position="172"/>
    </location>
</feature>
<proteinExistence type="predicted"/>
<dbReference type="GO" id="GO:0016783">
    <property type="term" value="F:sulfurtransferase activity"/>
    <property type="evidence" value="ECO:0007669"/>
    <property type="project" value="InterPro"/>
</dbReference>
<comment type="caution">
    <text evidence="2">The sequence shown here is derived from an EMBL/GenBank/DDBJ whole genome shotgun (WGS) entry which is preliminary data.</text>
</comment>
<dbReference type="PIRSF" id="PIRSF006661">
    <property type="entry name" value="PP-lp_UCP006661"/>
    <property type="match status" value="1"/>
</dbReference>
<evidence type="ECO:0000313" key="3">
    <source>
        <dbReference type="Proteomes" id="UP000266287"/>
    </source>
</evidence>
<protein>
    <submittedName>
        <fullName evidence="2">ATP-dependent sacrificial sulfur transferase LarE</fullName>
    </submittedName>
</protein>
<evidence type="ECO:0000313" key="2">
    <source>
        <dbReference type="EMBL" id="RII01045.1"/>
    </source>
</evidence>
<dbReference type="SUPFAM" id="SSF52402">
    <property type="entry name" value="Adenine nucleotide alpha hydrolases-like"/>
    <property type="match status" value="1"/>
</dbReference>
<reference evidence="2 3" key="1">
    <citation type="submission" date="2018-08" db="EMBL/GenBank/DDBJ databases">
        <title>Draft genome of candidate division NPL-UPA2 bacterium Unc8 that adapted to ultra-basic serpentinizing groundwater.</title>
        <authorList>
            <person name="Ishii S."/>
            <person name="Suzuki S."/>
            <person name="Nealson K.H."/>
        </authorList>
    </citation>
    <scope>NUCLEOTIDE SEQUENCE [LARGE SCALE GENOMIC DNA]</scope>
    <source>
        <strain evidence="2">Unc8</strain>
    </source>
</reference>
<organism evidence="2 3">
    <name type="scientific">candidate division NPL-UPA2 bacterium Unc8</name>
    <dbReference type="NCBI Taxonomy" id="1980939"/>
    <lineage>
        <taxon>Bacteria</taxon>
    </lineage>
</organism>
<dbReference type="InterPro" id="IPR052188">
    <property type="entry name" value="Ni-pincer_cofactor_biosynth"/>
</dbReference>
<dbReference type="PANTHER" id="PTHR43169:SF2">
    <property type="entry name" value="NAD_GMP SYNTHASE DOMAIN-CONTAINING PROTEIN"/>
    <property type="match status" value="1"/>
</dbReference>
<dbReference type="Proteomes" id="UP000266287">
    <property type="component" value="Unassembled WGS sequence"/>
</dbReference>